<protein>
    <submittedName>
        <fullName evidence="1">Uncharacterized protein</fullName>
    </submittedName>
</protein>
<sequence length="63" mass="7254">MNLFSKGRQTHHLGIELIFIENKLPLGLIKCILFSVTFVFQQGSMQVVLSQALWEVDFLLLFT</sequence>
<dbReference type="AlphaFoldDB" id="A0A0A9DUF1"/>
<accession>A0A0A9DUF1</accession>
<dbReference type="EMBL" id="GBRH01206469">
    <property type="protein sequence ID" value="JAD91426.1"/>
    <property type="molecule type" value="Transcribed_RNA"/>
</dbReference>
<name>A0A0A9DUF1_ARUDO</name>
<evidence type="ECO:0000313" key="1">
    <source>
        <dbReference type="EMBL" id="JAD91426.1"/>
    </source>
</evidence>
<proteinExistence type="predicted"/>
<reference evidence="1" key="1">
    <citation type="submission" date="2014-09" db="EMBL/GenBank/DDBJ databases">
        <authorList>
            <person name="Magalhaes I.L.F."/>
            <person name="Oliveira U."/>
            <person name="Santos F.R."/>
            <person name="Vidigal T.H.D.A."/>
            <person name="Brescovit A.D."/>
            <person name="Santos A.J."/>
        </authorList>
    </citation>
    <scope>NUCLEOTIDE SEQUENCE</scope>
    <source>
        <tissue evidence="1">Shoot tissue taken approximately 20 cm above the soil surface</tissue>
    </source>
</reference>
<organism evidence="1">
    <name type="scientific">Arundo donax</name>
    <name type="common">Giant reed</name>
    <name type="synonym">Donax arundinaceus</name>
    <dbReference type="NCBI Taxonomy" id="35708"/>
    <lineage>
        <taxon>Eukaryota</taxon>
        <taxon>Viridiplantae</taxon>
        <taxon>Streptophyta</taxon>
        <taxon>Embryophyta</taxon>
        <taxon>Tracheophyta</taxon>
        <taxon>Spermatophyta</taxon>
        <taxon>Magnoliopsida</taxon>
        <taxon>Liliopsida</taxon>
        <taxon>Poales</taxon>
        <taxon>Poaceae</taxon>
        <taxon>PACMAD clade</taxon>
        <taxon>Arundinoideae</taxon>
        <taxon>Arundineae</taxon>
        <taxon>Arundo</taxon>
    </lineage>
</organism>
<reference evidence="1" key="2">
    <citation type="journal article" date="2015" name="Data Brief">
        <title>Shoot transcriptome of the giant reed, Arundo donax.</title>
        <authorList>
            <person name="Barrero R.A."/>
            <person name="Guerrero F.D."/>
            <person name="Moolhuijzen P."/>
            <person name="Goolsby J.A."/>
            <person name="Tidwell J."/>
            <person name="Bellgard S.E."/>
            <person name="Bellgard M.I."/>
        </authorList>
    </citation>
    <scope>NUCLEOTIDE SEQUENCE</scope>
    <source>
        <tissue evidence="1">Shoot tissue taken approximately 20 cm above the soil surface</tissue>
    </source>
</reference>